<feature type="domain" description="RING-type" evidence="16">
    <location>
        <begin position="874"/>
        <end position="1090"/>
    </location>
</feature>
<dbReference type="Gene3D" id="1.20.120.1750">
    <property type="match status" value="2"/>
</dbReference>
<evidence type="ECO:0000256" key="11">
    <source>
        <dbReference type="ARBA" id="ARBA00022833"/>
    </source>
</evidence>
<evidence type="ECO:0000259" key="14">
    <source>
        <dbReference type="PROSITE" id="PS50089"/>
    </source>
</evidence>
<evidence type="ECO:0000256" key="6">
    <source>
        <dbReference type="ARBA" id="ARBA00022679"/>
    </source>
</evidence>
<feature type="domain" description="RING-type" evidence="14">
    <location>
        <begin position="878"/>
        <end position="926"/>
    </location>
</feature>
<dbReference type="GO" id="GO:0008270">
    <property type="term" value="F:zinc ion binding"/>
    <property type="evidence" value="ECO:0007669"/>
    <property type="project" value="UniProtKB-KW"/>
</dbReference>
<dbReference type="Gene3D" id="3.10.110.10">
    <property type="entry name" value="Ubiquitin Conjugating Enzyme"/>
    <property type="match status" value="2"/>
</dbReference>
<dbReference type="SMART" id="SM00184">
    <property type="entry name" value="RING"/>
    <property type="match status" value="4"/>
</dbReference>
<evidence type="ECO:0000256" key="12">
    <source>
        <dbReference type="PROSITE-ProRule" id="PRU00175"/>
    </source>
</evidence>
<feature type="domain" description="RWD" evidence="15">
    <location>
        <begin position="182"/>
        <end position="325"/>
    </location>
</feature>
<dbReference type="EMBL" id="CP144751">
    <property type="protein sequence ID" value="WVZ86930.1"/>
    <property type="molecule type" value="Genomic_DNA"/>
</dbReference>
<dbReference type="PANTHER" id="PTHR11685">
    <property type="entry name" value="RBR FAMILY RING FINGER AND IBR DOMAIN-CONTAINING"/>
    <property type="match status" value="1"/>
</dbReference>
<feature type="compositionally biased region" description="Low complexity" evidence="13">
    <location>
        <begin position="625"/>
        <end position="648"/>
    </location>
</feature>
<evidence type="ECO:0000256" key="9">
    <source>
        <dbReference type="ARBA" id="ARBA00022771"/>
    </source>
</evidence>
<dbReference type="SUPFAM" id="SSF54495">
    <property type="entry name" value="UBC-like"/>
    <property type="match status" value="2"/>
</dbReference>
<dbReference type="PROSITE" id="PS50089">
    <property type="entry name" value="ZF_RING_2"/>
    <property type="match status" value="2"/>
</dbReference>
<keyword evidence="10" id="KW-0833">Ubl conjugation pathway</keyword>
<dbReference type="Pfam" id="PF01485">
    <property type="entry name" value="IBR"/>
    <property type="match status" value="2"/>
</dbReference>
<evidence type="ECO:0000259" key="16">
    <source>
        <dbReference type="PROSITE" id="PS51873"/>
    </source>
</evidence>
<dbReference type="Proteomes" id="UP001341281">
    <property type="component" value="Chromosome 07"/>
</dbReference>
<evidence type="ECO:0000259" key="15">
    <source>
        <dbReference type="PROSITE" id="PS50908"/>
    </source>
</evidence>
<dbReference type="Pfam" id="PF05773">
    <property type="entry name" value="RWD"/>
    <property type="match status" value="2"/>
</dbReference>
<gene>
    <name evidence="17" type="ORF">U9M48_033641</name>
</gene>
<evidence type="ECO:0000256" key="13">
    <source>
        <dbReference type="SAM" id="MobiDB-lite"/>
    </source>
</evidence>
<dbReference type="SMART" id="SM00591">
    <property type="entry name" value="RWD"/>
    <property type="match status" value="2"/>
</dbReference>
<dbReference type="PROSITE" id="PS00518">
    <property type="entry name" value="ZF_RING_1"/>
    <property type="match status" value="2"/>
</dbReference>
<feature type="compositionally biased region" description="Basic and acidic residues" evidence="13">
    <location>
        <begin position="613"/>
        <end position="624"/>
    </location>
</feature>
<evidence type="ECO:0000256" key="5">
    <source>
        <dbReference type="ARBA" id="ARBA00012251"/>
    </source>
</evidence>
<proteinExistence type="inferred from homology"/>
<name>A0AAQ3UB40_PASNO</name>
<dbReference type="CDD" id="cd23821">
    <property type="entry name" value="RWD_IMPACT"/>
    <property type="match status" value="2"/>
</dbReference>
<dbReference type="GO" id="GO:0061630">
    <property type="term" value="F:ubiquitin protein ligase activity"/>
    <property type="evidence" value="ECO:0007669"/>
    <property type="project" value="UniProtKB-EC"/>
</dbReference>
<dbReference type="AlphaFoldDB" id="A0AAQ3UB40"/>
<dbReference type="InterPro" id="IPR006575">
    <property type="entry name" value="RWD_dom"/>
</dbReference>
<comment type="similarity">
    <text evidence="4">Belongs to the RBR family. Ariadne subfamily.</text>
</comment>
<comment type="catalytic activity">
    <reaction evidence="1">
        <text>[E2 ubiquitin-conjugating enzyme]-S-ubiquitinyl-L-cysteine + [acceptor protein]-L-lysine = [E2 ubiquitin-conjugating enzyme]-L-cysteine + [acceptor protein]-N(6)-ubiquitinyl-L-lysine.</text>
        <dbReference type="EC" id="2.3.2.31"/>
    </reaction>
</comment>
<dbReference type="InterPro" id="IPR013083">
    <property type="entry name" value="Znf_RING/FYVE/PHD"/>
</dbReference>
<dbReference type="InterPro" id="IPR044066">
    <property type="entry name" value="TRIAD_supradom"/>
</dbReference>
<evidence type="ECO:0000256" key="7">
    <source>
        <dbReference type="ARBA" id="ARBA00022723"/>
    </source>
</evidence>
<keyword evidence="7" id="KW-0479">Metal-binding</keyword>
<organism evidence="17 18">
    <name type="scientific">Paspalum notatum var. saurae</name>
    <dbReference type="NCBI Taxonomy" id="547442"/>
    <lineage>
        <taxon>Eukaryota</taxon>
        <taxon>Viridiplantae</taxon>
        <taxon>Streptophyta</taxon>
        <taxon>Embryophyta</taxon>
        <taxon>Tracheophyta</taxon>
        <taxon>Spermatophyta</taxon>
        <taxon>Magnoliopsida</taxon>
        <taxon>Liliopsida</taxon>
        <taxon>Poales</taxon>
        <taxon>Poaceae</taxon>
        <taxon>PACMAD clade</taxon>
        <taxon>Panicoideae</taxon>
        <taxon>Andropogonodae</taxon>
        <taxon>Paspaleae</taxon>
        <taxon>Paspalinae</taxon>
        <taxon>Paspalum</taxon>
    </lineage>
</organism>
<dbReference type="SUPFAM" id="SSF57850">
    <property type="entry name" value="RING/U-box"/>
    <property type="match status" value="6"/>
</dbReference>
<dbReference type="InterPro" id="IPR017907">
    <property type="entry name" value="Znf_RING_CS"/>
</dbReference>
<dbReference type="FunFam" id="3.30.40.10:FF:000358">
    <property type="entry name" value="RBR-type E3 ubiquitin transferase"/>
    <property type="match status" value="2"/>
</dbReference>
<keyword evidence="6" id="KW-0808">Transferase</keyword>
<dbReference type="EC" id="2.3.2.31" evidence="5"/>
<comment type="function">
    <text evidence="3">Might act as an E3 ubiquitin-protein ligase, or as part of E3 complex, which accepts ubiquitin from specific E2 ubiquitin-conjugating enzymes and then transfers it to substrates.</text>
</comment>
<dbReference type="InterPro" id="IPR001841">
    <property type="entry name" value="Znf_RING"/>
</dbReference>
<comment type="cofactor">
    <cofactor evidence="2">
        <name>Zn(2+)</name>
        <dbReference type="ChEBI" id="CHEBI:29105"/>
    </cofactor>
</comment>
<evidence type="ECO:0000256" key="1">
    <source>
        <dbReference type="ARBA" id="ARBA00001798"/>
    </source>
</evidence>
<dbReference type="Gene3D" id="3.30.40.10">
    <property type="entry name" value="Zinc/RING finger domain, C3HC4 (zinc finger)"/>
    <property type="match status" value="2"/>
</dbReference>
<sequence>MRQGTFETYLPGRGRWLIMKSHGLSQWPPLHFEGALSYHLLERVDVIICDRGGGKKKGNSKAATRTVCELAASRHGGSSVRWRRVGAGTGAPPCLPPAILGRRFISSSTTSRAADSRPGACESGGEDGVLLDLDSPWAAAAEAERILVEAAASDAAEALTISGDEQQQEEDEIRDNQQRQEDELMALEAIYRHDLTVFENKRGLRYFQIYIHYDVADGIEVRATLSPANVCAKDEGCSDSTGHDGSDVFSYKCNLEYLPPLILTCLLPQSYPNKDPPYFTITAKWMDVPQVSQLCEMLDTIWTELQGQEIVYQWVEWLRDSSRSHLSFDDKMTLGPDIVSHNRDNRAISRTNSLESVIPLMMTYSSKKRHQAFLEGFHMCMICLNQSKGSNFVRLSCQHLFCLKCMETLCRMHVKEGSLVCPDTKCNASIPPYVLKRLLTEEEFERWDRLVLKKALDSMSDVAYCARCGIGCLEDESNNAQCSKCSFIFCSLCKEQCHPGKQCITPEEKIKRQQLSSRMSEKEMARELLTIQKLFSDIQLCPKCRMPIVKTEGCNKMSCGNCSQLLCFRCGRAISGYDHFWMRVDDKYMKSGHYRSSDAMAAAGSAGTASPRALEHQHSRRFSDEASSSSCSTSSDGKESSSAVASEGGSEEGMLDLDSSWVAMAEAESRLEAAATAARLGFSFVAEGEQEQDEIRDNLQRQEDEIYIHYDVADGIEVCAKLSEPNARPRDVGCCDDSGHDHRPDEFSYNCKFEYLPPLILTCLLPRSYPSKDPPSFVVTAKWMDGPYVSQLCDMLDTIWAELPGQEVVYQWVEWLHNSSRSFLWVDGNIILGPDIVAHNADNRAISRTKSLESVIPLMLRYDSKKRDQVFLEDVHMCMICLTQTKGSNFIRLPCRHLFCVKCLETLCRLHVKEGSLFQLVCPDTKCKASIPPYVLKRLLTEEEFERWDRLLIQKTLDSMSDVVYCPKCVIGCVEDESNNAQCPKCSFIFCSFCKGLWHPGKQCLTPEQKIQLRKASRRMTEREVAEEMRTIRELYKDVQLCPKCRMAIAKTEGCNKMSCGNCGQYFCFTCGKAINGYEHFRSRECKLFAARDIAEWENQMAAMQPERHMRHVARPIGGTVRCPKCRARNFKDDEKYIFCWACRVDYCALCRRKVDSRKSGHYGSPECVGLDRRDS</sequence>
<dbReference type="InterPro" id="IPR002867">
    <property type="entry name" value="IBR_dom"/>
</dbReference>
<dbReference type="Pfam" id="PF26200">
    <property type="entry name" value="Rcat_RNF216"/>
    <property type="match status" value="2"/>
</dbReference>
<keyword evidence="18" id="KW-1185">Reference proteome</keyword>
<dbReference type="PROSITE" id="PS51873">
    <property type="entry name" value="TRIAD"/>
    <property type="match status" value="2"/>
</dbReference>
<evidence type="ECO:0000256" key="4">
    <source>
        <dbReference type="ARBA" id="ARBA00005884"/>
    </source>
</evidence>
<dbReference type="CDD" id="cd20341">
    <property type="entry name" value="BRcat_RBR_RNF14"/>
    <property type="match status" value="2"/>
</dbReference>
<evidence type="ECO:0000256" key="2">
    <source>
        <dbReference type="ARBA" id="ARBA00001947"/>
    </source>
</evidence>
<keyword evidence="9 12" id="KW-0863">Zinc-finger</keyword>
<feature type="region of interest" description="Disordered" evidence="13">
    <location>
        <begin position="605"/>
        <end position="652"/>
    </location>
</feature>
<keyword evidence="8" id="KW-0677">Repeat</keyword>
<accession>A0AAQ3UB40</accession>
<protein>
    <recommendedName>
        <fullName evidence="5">RBR-type E3 ubiquitin transferase</fullName>
        <ecNumber evidence="5">2.3.2.31</ecNumber>
    </recommendedName>
</protein>
<dbReference type="GO" id="GO:0016567">
    <property type="term" value="P:protein ubiquitination"/>
    <property type="evidence" value="ECO:0007669"/>
    <property type="project" value="InterPro"/>
</dbReference>
<dbReference type="PROSITE" id="PS50908">
    <property type="entry name" value="RWD"/>
    <property type="match status" value="2"/>
</dbReference>
<feature type="domain" description="RWD" evidence="15">
    <location>
        <begin position="669"/>
        <end position="823"/>
    </location>
</feature>
<evidence type="ECO:0000313" key="18">
    <source>
        <dbReference type="Proteomes" id="UP001341281"/>
    </source>
</evidence>
<evidence type="ECO:0000256" key="10">
    <source>
        <dbReference type="ARBA" id="ARBA00022786"/>
    </source>
</evidence>
<reference evidence="17 18" key="1">
    <citation type="submission" date="2024-02" db="EMBL/GenBank/DDBJ databases">
        <title>High-quality chromosome-scale genome assembly of Pensacola bahiagrass (Paspalum notatum Flugge var. saurae).</title>
        <authorList>
            <person name="Vega J.M."/>
            <person name="Podio M."/>
            <person name="Orjuela J."/>
            <person name="Siena L.A."/>
            <person name="Pessino S.C."/>
            <person name="Combes M.C."/>
            <person name="Mariac C."/>
            <person name="Albertini E."/>
            <person name="Pupilli F."/>
            <person name="Ortiz J.P.A."/>
            <person name="Leblanc O."/>
        </authorList>
    </citation>
    <scope>NUCLEOTIDE SEQUENCE [LARGE SCALE GENOMIC DNA]</scope>
    <source>
        <strain evidence="17">R1</strain>
        <tissue evidence="17">Leaf</tissue>
    </source>
</reference>
<evidence type="ECO:0000256" key="8">
    <source>
        <dbReference type="ARBA" id="ARBA00022737"/>
    </source>
</evidence>
<feature type="domain" description="RING-type" evidence="14">
    <location>
        <begin position="380"/>
        <end position="425"/>
    </location>
</feature>
<evidence type="ECO:0000256" key="3">
    <source>
        <dbReference type="ARBA" id="ARBA00003976"/>
    </source>
</evidence>
<keyword evidence="11" id="KW-0862">Zinc</keyword>
<evidence type="ECO:0000313" key="17">
    <source>
        <dbReference type="EMBL" id="WVZ86930.1"/>
    </source>
</evidence>
<dbReference type="InterPro" id="IPR016135">
    <property type="entry name" value="UBQ-conjugating_enzyme/RWD"/>
</dbReference>
<dbReference type="SMART" id="SM00647">
    <property type="entry name" value="IBR"/>
    <property type="match status" value="4"/>
</dbReference>
<feature type="domain" description="RING-type" evidence="16">
    <location>
        <begin position="376"/>
        <end position="597"/>
    </location>
</feature>
<dbReference type="InterPro" id="IPR031127">
    <property type="entry name" value="E3_UB_ligase_RBR"/>
</dbReference>